<keyword evidence="13" id="KW-1185">Reference proteome</keyword>
<reference evidence="12 13" key="1">
    <citation type="submission" date="2018-06" db="EMBL/GenBank/DDBJ databases">
        <title>Freshwater and sediment microbial communities from various areas in North America, analyzing microbe dynamics in response to fracking.</title>
        <authorList>
            <person name="Lamendella R."/>
        </authorList>
    </citation>
    <scope>NUCLEOTIDE SEQUENCE [LARGE SCALE GENOMIC DNA]</scope>
    <source>
        <strain evidence="12 13">3b_TX</strain>
    </source>
</reference>
<dbReference type="PANTHER" id="PTHR24421">
    <property type="entry name" value="NITRATE/NITRITE SENSOR PROTEIN NARX-RELATED"/>
    <property type="match status" value="1"/>
</dbReference>
<dbReference type="AlphaFoldDB" id="A0A366IJI2"/>
<feature type="transmembrane region" description="Helical" evidence="10">
    <location>
        <begin position="12"/>
        <end position="34"/>
    </location>
</feature>
<feature type="domain" description="Signal transduction histidine kinase subgroup 3 dimerisation and phosphoacceptor" evidence="11">
    <location>
        <begin position="207"/>
        <end position="271"/>
    </location>
</feature>
<name>A0A366IJI2_9MICO</name>
<feature type="transmembrane region" description="Helical" evidence="10">
    <location>
        <begin position="46"/>
        <end position="65"/>
    </location>
</feature>
<dbReference type="Proteomes" id="UP000253509">
    <property type="component" value="Unassembled WGS sequence"/>
</dbReference>
<dbReference type="Pfam" id="PF07730">
    <property type="entry name" value="HisKA_3"/>
    <property type="match status" value="1"/>
</dbReference>
<feature type="transmembrane region" description="Helical" evidence="10">
    <location>
        <begin position="100"/>
        <end position="121"/>
    </location>
</feature>
<feature type="region of interest" description="Disordered" evidence="9">
    <location>
        <begin position="412"/>
        <end position="442"/>
    </location>
</feature>
<accession>A0A366IJI2</accession>
<dbReference type="EC" id="2.7.13.3" evidence="2"/>
<evidence type="ECO:0000259" key="11">
    <source>
        <dbReference type="Pfam" id="PF07730"/>
    </source>
</evidence>
<evidence type="ECO:0000256" key="4">
    <source>
        <dbReference type="ARBA" id="ARBA00022679"/>
    </source>
</evidence>
<keyword evidence="7" id="KW-0067">ATP-binding</keyword>
<organism evidence="12 13">
    <name type="scientific">Brevibacterium celere</name>
    <dbReference type="NCBI Taxonomy" id="225845"/>
    <lineage>
        <taxon>Bacteria</taxon>
        <taxon>Bacillati</taxon>
        <taxon>Actinomycetota</taxon>
        <taxon>Actinomycetes</taxon>
        <taxon>Micrococcales</taxon>
        <taxon>Brevibacteriaceae</taxon>
        <taxon>Brevibacterium</taxon>
    </lineage>
</organism>
<keyword evidence="8" id="KW-0902">Two-component regulatory system</keyword>
<evidence type="ECO:0000256" key="7">
    <source>
        <dbReference type="ARBA" id="ARBA00022840"/>
    </source>
</evidence>
<evidence type="ECO:0000256" key="5">
    <source>
        <dbReference type="ARBA" id="ARBA00022741"/>
    </source>
</evidence>
<evidence type="ECO:0000313" key="12">
    <source>
        <dbReference type="EMBL" id="RBP72284.1"/>
    </source>
</evidence>
<dbReference type="Gene3D" id="3.30.565.10">
    <property type="entry name" value="Histidine kinase-like ATPase, C-terminal domain"/>
    <property type="match status" value="1"/>
</dbReference>
<dbReference type="GO" id="GO:0046983">
    <property type="term" value="F:protein dimerization activity"/>
    <property type="evidence" value="ECO:0007669"/>
    <property type="project" value="InterPro"/>
</dbReference>
<dbReference type="InterPro" id="IPR050482">
    <property type="entry name" value="Sensor_HK_TwoCompSys"/>
</dbReference>
<dbReference type="GO" id="GO:0005524">
    <property type="term" value="F:ATP binding"/>
    <property type="evidence" value="ECO:0007669"/>
    <property type="project" value="UniProtKB-KW"/>
</dbReference>
<evidence type="ECO:0000256" key="1">
    <source>
        <dbReference type="ARBA" id="ARBA00000085"/>
    </source>
</evidence>
<keyword evidence="10" id="KW-1133">Transmembrane helix</keyword>
<protein>
    <recommendedName>
        <fullName evidence="2">histidine kinase</fullName>
        <ecNumber evidence="2">2.7.13.3</ecNumber>
    </recommendedName>
</protein>
<keyword evidence="10" id="KW-0812">Transmembrane</keyword>
<dbReference type="InterPro" id="IPR011712">
    <property type="entry name" value="Sig_transdc_His_kin_sub3_dim/P"/>
</dbReference>
<dbReference type="Gene3D" id="1.20.5.1930">
    <property type="match status" value="1"/>
</dbReference>
<keyword evidence="6 12" id="KW-0418">Kinase</keyword>
<proteinExistence type="predicted"/>
<dbReference type="GO" id="GO:0000155">
    <property type="term" value="F:phosphorelay sensor kinase activity"/>
    <property type="evidence" value="ECO:0007669"/>
    <property type="project" value="InterPro"/>
</dbReference>
<dbReference type="InterPro" id="IPR036890">
    <property type="entry name" value="HATPase_C_sf"/>
</dbReference>
<feature type="transmembrane region" description="Helical" evidence="10">
    <location>
        <begin position="155"/>
        <end position="178"/>
    </location>
</feature>
<keyword evidence="3" id="KW-0597">Phosphoprotein</keyword>
<keyword evidence="10" id="KW-0472">Membrane</keyword>
<evidence type="ECO:0000256" key="8">
    <source>
        <dbReference type="ARBA" id="ARBA00023012"/>
    </source>
</evidence>
<comment type="caution">
    <text evidence="12">The sequence shown here is derived from an EMBL/GenBank/DDBJ whole genome shotgun (WGS) entry which is preliminary data.</text>
</comment>
<comment type="catalytic activity">
    <reaction evidence="1">
        <text>ATP + protein L-histidine = ADP + protein N-phospho-L-histidine.</text>
        <dbReference type="EC" id="2.7.13.3"/>
    </reaction>
</comment>
<evidence type="ECO:0000256" key="3">
    <source>
        <dbReference type="ARBA" id="ARBA00022553"/>
    </source>
</evidence>
<dbReference type="EMBL" id="QNSB01000004">
    <property type="protein sequence ID" value="RBP72284.1"/>
    <property type="molecule type" value="Genomic_DNA"/>
</dbReference>
<dbReference type="GO" id="GO:0016020">
    <property type="term" value="C:membrane"/>
    <property type="evidence" value="ECO:0007669"/>
    <property type="project" value="InterPro"/>
</dbReference>
<evidence type="ECO:0000256" key="10">
    <source>
        <dbReference type="SAM" id="Phobius"/>
    </source>
</evidence>
<evidence type="ECO:0000256" key="2">
    <source>
        <dbReference type="ARBA" id="ARBA00012438"/>
    </source>
</evidence>
<evidence type="ECO:0000256" key="9">
    <source>
        <dbReference type="SAM" id="MobiDB-lite"/>
    </source>
</evidence>
<gene>
    <name evidence="12" type="ORF">DFO65_104241</name>
</gene>
<keyword evidence="4" id="KW-0808">Transferase</keyword>
<evidence type="ECO:0000256" key="6">
    <source>
        <dbReference type="ARBA" id="ARBA00022777"/>
    </source>
</evidence>
<dbReference type="PANTHER" id="PTHR24421:SF10">
    <property type="entry name" value="NITRATE_NITRITE SENSOR PROTEIN NARQ"/>
    <property type="match status" value="1"/>
</dbReference>
<keyword evidence="5" id="KW-0547">Nucleotide-binding</keyword>
<sequence length="442" mass="46676">MVRRLGIIWRRLLVLLIGGVVAVPYALVVLWILAVSGGRGEVSGPLLVLGTGVLVLALLCIPAVLEVTRALERTLAAQLLDIVIPTSPRRPAPGDRARGAAFYFGHAFAGGVLLVTLFFVLPSALVLLLDPAQGAVLYREIASGEPAPDYLTPGLAIVASLVALGACTVFIVITCYLLPHYALVLLGPSSADRSELERQERVEAFRRSTLAREVHDSIGHALTVTTMQAAVAKRLLRTDPGTAEAAVDEIARTGREAVAELDHVLALLRAEADRTATAGETGWATSRRTLDDIRGLAAEARSVGHPVDLTVGEGVSSLPPEVIADLHPIVREAMTNSLRHASAPGMTIALDVVEASVVLESANDCRPGAANPRVSGLRGIRERVEVRGGTVRWGPEGERWVLRVSLPLGSADRFGGGRSSERPASLGGRRGGGMEATRETSP</sequence>
<evidence type="ECO:0000313" key="13">
    <source>
        <dbReference type="Proteomes" id="UP000253509"/>
    </source>
</evidence>